<protein>
    <submittedName>
        <fullName evidence="2">Uncharacterized protein</fullName>
    </submittedName>
</protein>
<name>A0A6J5NQ86_9CAUD</name>
<accession>A0A6J5NQ86</accession>
<reference evidence="2" key="1">
    <citation type="submission" date="2020-04" db="EMBL/GenBank/DDBJ databases">
        <authorList>
            <person name="Chiriac C."/>
            <person name="Salcher M."/>
            <person name="Ghai R."/>
            <person name="Kavagutti S V."/>
        </authorList>
    </citation>
    <scope>NUCLEOTIDE SEQUENCE</scope>
</reference>
<proteinExistence type="predicted"/>
<keyword evidence="1" id="KW-0175">Coiled coil</keyword>
<evidence type="ECO:0000256" key="1">
    <source>
        <dbReference type="SAM" id="Coils"/>
    </source>
</evidence>
<evidence type="ECO:0000313" key="2">
    <source>
        <dbReference type="EMBL" id="CAB4161970.1"/>
    </source>
</evidence>
<organism evidence="2">
    <name type="scientific">uncultured Caudovirales phage</name>
    <dbReference type="NCBI Taxonomy" id="2100421"/>
    <lineage>
        <taxon>Viruses</taxon>
        <taxon>Duplodnaviria</taxon>
        <taxon>Heunggongvirae</taxon>
        <taxon>Uroviricota</taxon>
        <taxon>Caudoviricetes</taxon>
        <taxon>Peduoviridae</taxon>
        <taxon>Maltschvirus</taxon>
        <taxon>Maltschvirus maltsch</taxon>
    </lineage>
</organism>
<gene>
    <name evidence="2" type="ORF">UFOVP777_14</name>
</gene>
<sequence>MGWNPFSSVSDTLDSANTATTSAVAAKKQPTAFDALQAKKKEILDSLQGQQKAYDQAPEALRQAAIDTIANTRANTGKSLAAGRGLTGGGRGVALMSQVAQDRGLQEGATNAQYTERIQNALAQAAQARTNILEEQGKNLQLETDRGKDAIAAAAQAETDWQTAMDNTTVFTDSDATKARNALYAKAALEADPTVAQAIRDVADRRYNEEVN</sequence>
<dbReference type="EMBL" id="LR796723">
    <property type="protein sequence ID" value="CAB4161970.1"/>
    <property type="molecule type" value="Genomic_DNA"/>
</dbReference>
<feature type="coiled-coil region" evidence="1">
    <location>
        <begin position="111"/>
        <end position="143"/>
    </location>
</feature>